<dbReference type="SUPFAM" id="SSF51735">
    <property type="entry name" value="NAD(P)-binding Rossmann-fold domains"/>
    <property type="match status" value="1"/>
</dbReference>
<feature type="domain" description="Alanine dehydrogenase/pyridine nucleotide transhydrogenase N-terminal" evidence="14">
    <location>
        <begin position="36"/>
        <end position="169"/>
    </location>
</feature>
<feature type="binding site" evidence="11">
    <location>
        <position position="252"/>
    </location>
    <ligand>
        <name>NAD(+)</name>
        <dbReference type="ChEBI" id="CHEBI:57540"/>
    </ligand>
</feature>
<evidence type="ECO:0000256" key="11">
    <source>
        <dbReference type="PIRSR" id="PIRSR000183-3"/>
    </source>
</evidence>
<evidence type="ECO:0000259" key="14">
    <source>
        <dbReference type="SMART" id="SM01003"/>
    </source>
</evidence>
<name>I0V5A8_9PSEU</name>
<feature type="binding site" evidence="11">
    <location>
        <begin position="299"/>
        <end position="302"/>
    </location>
    <ligand>
        <name>NAD(+)</name>
        <dbReference type="ChEBI" id="CHEBI:57540"/>
    </ligand>
</feature>
<dbReference type="EMBL" id="JH636049">
    <property type="protein sequence ID" value="EID55311.1"/>
    <property type="molecule type" value="Genomic_DNA"/>
</dbReference>
<dbReference type="PRINTS" id="PR00411">
    <property type="entry name" value="PNDRDTASEI"/>
</dbReference>
<feature type="binding site" evidence="10">
    <location>
        <position position="107"/>
    </location>
    <ligand>
        <name>substrate</name>
    </ligand>
</feature>
<feature type="domain" description="Alanine dehydrogenase/pyridine nucleotide transhydrogenase NAD(H)-binding" evidence="13">
    <location>
        <begin position="181"/>
        <end position="329"/>
    </location>
</feature>
<evidence type="ECO:0000256" key="7">
    <source>
        <dbReference type="ARBA" id="ARBA00072341"/>
    </source>
</evidence>
<comment type="catalytic activity">
    <reaction evidence="8">
        <text>L-alanine + NAD(+) + H2O = pyruvate + NH4(+) + NADH + H(+)</text>
        <dbReference type="Rhea" id="RHEA:18405"/>
        <dbReference type="ChEBI" id="CHEBI:15361"/>
        <dbReference type="ChEBI" id="CHEBI:15377"/>
        <dbReference type="ChEBI" id="CHEBI:15378"/>
        <dbReference type="ChEBI" id="CHEBI:28938"/>
        <dbReference type="ChEBI" id="CHEBI:57540"/>
        <dbReference type="ChEBI" id="CHEBI:57945"/>
        <dbReference type="ChEBI" id="CHEBI:57972"/>
        <dbReference type="EC" id="1.4.1.1"/>
    </reaction>
</comment>
<dbReference type="PIRSF" id="PIRSF000183">
    <property type="entry name" value="Alanine_dh"/>
    <property type="match status" value="1"/>
</dbReference>
<dbReference type="eggNOG" id="COG0686">
    <property type="taxonomic scope" value="Bacteria"/>
</dbReference>
<dbReference type="EC" id="1.4.1.1" evidence="3 8"/>
<evidence type="ECO:0000313" key="16">
    <source>
        <dbReference type="Proteomes" id="UP000004691"/>
    </source>
</evidence>
<dbReference type="Proteomes" id="UP000004691">
    <property type="component" value="Unassembled WGS sequence"/>
</dbReference>
<feature type="active site" description="Proton donor/acceptor" evidence="9">
    <location>
        <position position="128"/>
    </location>
</feature>
<feature type="binding site" evidence="11">
    <location>
        <position position="311"/>
    </location>
    <ligand>
        <name>NAD(+)</name>
        <dbReference type="ChEBI" id="CHEBI:57540"/>
    </ligand>
</feature>
<comment type="subunit">
    <text evidence="6">Homohexamer. Trimer of dimers.</text>
</comment>
<dbReference type="PANTHER" id="PTHR42795">
    <property type="entry name" value="ALANINE DEHYDROGENASE"/>
    <property type="match status" value="1"/>
</dbReference>
<accession>I0V5A8</accession>
<dbReference type="GO" id="GO:0005886">
    <property type="term" value="C:plasma membrane"/>
    <property type="evidence" value="ECO:0007669"/>
    <property type="project" value="TreeGrafter"/>
</dbReference>
<evidence type="ECO:0000256" key="5">
    <source>
        <dbReference type="ARBA" id="ARBA00023027"/>
    </source>
</evidence>
<dbReference type="InterPro" id="IPR036291">
    <property type="entry name" value="NAD(P)-bd_dom_sf"/>
</dbReference>
<sequence>MTSPTAGRGHPAAGAAWPQDEGTAPEADEEDIVRIGVPREIKKHEYRVALTPPGVHELTRRGHAVYVEAGAGAGSAIADAEYAGAGATVLDRAEDVWGEAELLLKVKEPIASEYGHLREGLVLFTYLHLAADRPLTEALLAGGSTALAYETVQAEDGTLPLLAPMSEVAGRLAPQVGAAALLRPSGGRGLLPGGVPGVHPAKVTVIGAGVAGRGAAGIAVGLGADVEVLDTKLDRLSRLDQEFTGRVRTVYSTTLSVADAVTNADLVIGAVLVPGAKAPTLVSHELVAGMKPGSVVVDVSIDQGGCFADSRPTTHDDPTYLVGDTVFYCVTNMPGAVPRTSTFALTNATMPYVLRIAELGWRDAAAEDPALAGGLNTHAGELTNEPVAKAHGIRFTEPHL</sequence>
<dbReference type="GO" id="GO:0042853">
    <property type="term" value="P:L-alanine catabolic process"/>
    <property type="evidence" value="ECO:0007669"/>
    <property type="project" value="UniProtKB-UniPathway"/>
</dbReference>
<feature type="binding site" evidence="11">
    <location>
        <begin position="271"/>
        <end position="272"/>
    </location>
    <ligand>
        <name>NAD(+)</name>
        <dbReference type="ChEBI" id="CHEBI:57540"/>
    </ligand>
</feature>
<dbReference type="SMART" id="SM01002">
    <property type="entry name" value="AlaDh_PNT_C"/>
    <property type="match status" value="1"/>
</dbReference>
<evidence type="ECO:0000256" key="6">
    <source>
        <dbReference type="ARBA" id="ARBA00065528"/>
    </source>
</evidence>
<organism evidence="15 16">
    <name type="scientific">Saccharomonospora xinjiangensis XJ-54</name>
    <dbReference type="NCBI Taxonomy" id="882086"/>
    <lineage>
        <taxon>Bacteria</taxon>
        <taxon>Bacillati</taxon>
        <taxon>Actinomycetota</taxon>
        <taxon>Actinomycetes</taxon>
        <taxon>Pseudonocardiales</taxon>
        <taxon>Pseudonocardiaceae</taxon>
        <taxon>Saccharomonospora</taxon>
    </lineage>
</organism>
<dbReference type="Gene3D" id="3.40.50.720">
    <property type="entry name" value="NAD(P)-binding Rossmann-like Domain"/>
    <property type="match status" value="2"/>
</dbReference>
<dbReference type="CDD" id="cd05305">
    <property type="entry name" value="L-AlaDH"/>
    <property type="match status" value="1"/>
</dbReference>
<evidence type="ECO:0000256" key="1">
    <source>
        <dbReference type="ARBA" id="ARBA00005206"/>
    </source>
</evidence>
<dbReference type="FunFam" id="3.40.50.720:FF:000049">
    <property type="entry name" value="Alanine dehydrogenase"/>
    <property type="match status" value="1"/>
</dbReference>
<evidence type="ECO:0000256" key="9">
    <source>
        <dbReference type="PIRSR" id="PIRSR000183-1"/>
    </source>
</evidence>
<dbReference type="GO" id="GO:0000286">
    <property type="term" value="F:alanine dehydrogenase activity"/>
    <property type="evidence" value="ECO:0007669"/>
    <property type="project" value="UniProtKB-UniRule"/>
</dbReference>
<proteinExistence type="inferred from homology"/>
<dbReference type="AlphaFoldDB" id="I0V5A8"/>
<evidence type="ECO:0000256" key="12">
    <source>
        <dbReference type="SAM" id="MobiDB-lite"/>
    </source>
</evidence>
<dbReference type="HOGENOM" id="CLU_003376_3_0_11"/>
<evidence type="ECO:0000256" key="3">
    <source>
        <dbReference type="ARBA" id="ARBA00012897"/>
    </source>
</evidence>
<reference evidence="15 16" key="1">
    <citation type="submission" date="2012-01" db="EMBL/GenBank/DDBJ databases">
        <title>Improved High-Quality Draft sequence of Saccharomonospora xinjiangensis XJ-54.</title>
        <authorList>
            <consortium name="US DOE Joint Genome Institute"/>
            <person name="Lucas S."/>
            <person name="Han J."/>
            <person name="Lapidus A."/>
            <person name="Cheng J.-F."/>
            <person name="Goodwin L."/>
            <person name="Pitluck S."/>
            <person name="Peters L."/>
            <person name="Mikhailova N."/>
            <person name="Teshima H."/>
            <person name="Detter J.C."/>
            <person name="Han C."/>
            <person name="Tapia R."/>
            <person name="Land M."/>
            <person name="Hauser L."/>
            <person name="Kyrpides N."/>
            <person name="Ivanova N."/>
            <person name="Pagani I."/>
            <person name="Brambilla E.-M."/>
            <person name="Klenk H.-P."/>
            <person name="Woyke T."/>
        </authorList>
    </citation>
    <scope>NUCLEOTIDE SEQUENCE [LARGE SCALE GENOMIC DNA]</scope>
    <source>
        <strain evidence="15 16">XJ-54</strain>
    </source>
</reference>
<evidence type="ECO:0000256" key="4">
    <source>
        <dbReference type="ARBA" id="ARBA00023002"/>
    </source>
</evidence>
<evidence type="ECO:0000256" key="2">
    <source>
        <dbReference type="ARBA" id="ARBA00005689"/>
    </source>
</evidence>
<dbReference type="GO" id="GO:0000166">
    <property type="term" value="F:nucleotide binding"/>
    <property type="evidence" value="ECO:0007669"/>
    <property type="project" value="UniProtKB-KW"/>
</dbReference>
<dbReference type="PANTHER" id="PTHR42795:SF1">
    <property type="entry name" value="ALANINE DEHYDROGENASE"/>
    <property type="match status" value="1"/>
</dbReference>
<dbReference type="NCBIfam" id="TIGR00518">
    <property type="entry name" value="alaDH"/>
    <property type="match status" value="1"/>
</dbReference>
<dbReference type="PROSITE" id="PS00837">
    <property type="entry name" value="ALADH_PNT_2"/>
    <property type="match status" value="1"/>
</dbReference>
<dbReference type="InterPro" id="IPR008141">
    <property type="entry name" value="Ala_DH"/>
</dbReference>
<protein>
    <recommendedName>
        <fullName evidence="7 8">Alanine dehydrogenase</fullName>
        <ecNumber evidence="3 8">1.4.1.1</ecNumber>
    </recommendedName>
</protein>
<dbReference type="SUPFAM" id="SSF52283">
    <property type="entry name" value="Formate/glycerate dehydrogenase catalytic domain-like"/>
    <property type="match status" value="1"/>
</dbReference>
<feature type="binding site" evidence="11">
    <location>
        <begin position="330"/>
        <end position="333"/>
    </location>
    <ligand>
        <name>NAD(+)</name>
        <dbReference type="ChEBI" id="CHEBI:57540"/>
    </ligand>
</feature>
<evidence type="ECO:0000256" key="10">
    <source>
        <dbReference type="PIRSR" id="PIRSR000183-2"/>
    </source>
</evidence>
<feature type="binding site" evidence="11">
    <location>
        <position position="235"/>
    </location>
    <ligand>
        <name>NAD(+)</name>
        <dbReference type="ChEBI" id="CHEBI:57540"/>
    </ligand>
</feature>
<feature type="binding site" evidence="11">
    <location>
        <position position="166"/>
    </location>
    <ligand>
        <name>NAD(+)</name>
        <dbReference type="ChEBI" id="CHEBI:57540"/>
    </ligand>
</feature>
<evidence type="ECO:0000256" key="8">
    <source>
        <dbReference type="PIRNR" id="PIRNR000183"/>
    </source>
</evidence>
<dbReference type="STRING" id="882086.SacxiDRAFT_3102"/>
<comment type="function">
    <text evidence="8">Catalyzes the reversible reductive amination of pyruvate to L-alanine.</text>
</comment>
<dbReference type="InterPro" id="IPR007886">
    <property type="entry name" value="AlaDH/PNT_N"/>
</dbReference>
<dbReference type="Pfam" id="PF01262">
    <property type="entry name" value="AlaDh_PNT_C"/>
    <property type="match status" value="1"/>
</dbReference>
<dbReference type="SMART" id="SM01003">
    <property type="entry name" value="AlaDh_PNT_N"/>
    <property type="match status" value="1"/>
</dbReference>
<keyword evidence="4 8" id="KW-0560">Oxidoreductase</keyword>
<feature type="region of interest" description="Disordered" evidence="12">
    <location>
        <begin position="1"/>
        <end position="28"/>
    </location>
</feature>
<dbReference type="InterPro" id="IPR008143">
    <property type="entry name" value="Ala_DH/PNT_CS2"/>
</dbReference>
<feature type="binding site" evidence="11">
    <location>
        <position position="230"/>
    </location>
    <ligand>
        <name>NAD(+)</name>
        <dbReference type="ChEBI" id="CHEBI:57540"/>
    </ligand>
</feature>
<keyword evidence="11" id="KW-0547">Nucleotide-binding</keyword>
<comment type="pathway">
    <text evidence="1 8">Amino-acid degradation; L-alanine degradation via dehydrogenase pathway; NH(3) and pyruvate from L-alanine: step 1/1.</text>
</comment>
<dbReference type="InterPro" id="IPR007698">
    <property type="entry name" value="AlaDH/PNT_NAD(H)-bd"/>
</dbReference>
<feature type="binding site" evidence="10">
    <location>
        <position position="47"/>
    </location>
    <ligand>
        <name>substrate</name>
    </ligand>
</feature>
<comment type="similarity">
    <text evidence="2 8">Belongs to the AlaDH/PNT family.</text>
</comment>
<dbReference type="Pfam" id="PF05222">
    <property type="entry name" value="AlaDh_PNT_N"/>
    <property type="match status" value="1"/>
</dbReference>
<keyword evidence="5 8" id="KW-0520">NAD</keyword>
<keyword evidence="16" id="KW-1185">Reference proteome</keyword>
<feature type="active site" description="Proton donor/acceptor" evidence="9">
    <location>
        <position position="302"/>
    </location>
</feature>
<evidence type="ECO:0000259" key="13">
    <source>
        <dbReference type="SMART" id="SM01002"/>
    </source>
</evidence>
<dbReference type="UniPathway" id="UPA00527">
    <property type="reaction ID" value="UER00585"/>
</dbReference>
<gene>
    <name evidence="15" type="ORF">SacxiDRAFT_3102</name>
</gene>
<evidence type="ECO:0000313" key="15">
    <source>
        <dbReference type="EMBL" id="EID55311.1"/>
    </source>
</evidence>